<keyword evidence="3" id="KW-0520">NAD</keyword>
<dbReference type="GO" id="GO:0004491">
    <property type="term" value="F:methylmalonate-semialdehyde dehydrogenase (acylating, NAD) activity"/>
    <property type="evidence" value="ECO:0007669"/>
    <property type="project" value="UniProtKB-EC"/>
</dbReference>
<evidence type="ECO:0000256" key="3">
    <source>
        <dbReference type="ARBA" id="ARBA00023027"/>
    </source>
</evidence>
<dbReference type="PROSITE" id="PS00070">
    <property type="entry name" value="ALDEHYDE_DEHYDR_CYS"/>
    <property type="match status" value="1"/>
</dbReference>
<feature type="domain" description="Aldehyde dehydrogenase" evidence="4">
    <location>
        <begin position="16"/>
        <end position="474"/>
    </location>
</feature>
<dbReference type="GO" id="GO:0006210">
    <property type="term" value="P:thymine catabolic process"/>
    <property type="evidence" value="ECO:0007669"/>
    <property type="project" value="TreeGrafter"/>
</dbReference>
<dbReference type="FunFam" id="3.40.309.10:FF:000002">
    <property type="entry name" value="Methylmalonate-semialdehyde dehydrogenase (Acylating)"/>
    <property type="match status" value="1"/>
</dbReference>
<dbReference type="InterPro" id="IPR010061">
    <property type="entry name" value="MeMal-semiAld_DH"/>
</dbReference>
<dbReference type="InterPro" id="IPR015590">
    <property type="entry name" value="Aldehyde_DH_dom"/>
</dbReference>
<dbReference type="FunFam" id="3.40.605.10:FF:000003">
    <property type="entry name" value="Methylmalonate-semialdehyde dehydrogenase [acylating]"/>
    <property type="match status" value="1"/>
</dbReference>
<dbReference type="Gene3D" id="3.40.309.10">
    <property type="entry name" value="Aldehyde Dehydrogenase, Chain A, domain 2"/>
    <property type="match status" value="1"/>
</dbReference>
<dbReference type="Proteomes" id="UP000318578">
    <property type="component" value="Unassembled WGS sequence"/>
</dbReference>
<proteinExistence type="predicted"/>
<dbReference type="PANTHER" id="PTHR43866">
    <property type="entry name" value="MALONATE-SEMIALDEHYDE DEHYDROGENASE"/>
    <property type="match status" value="1"/>
</dbReference>
<dbReference type="InterPro" id="IPR016163">
    <property type="entry name" value="Ald_DH_C"/>
</dbReference>
<dbReference type="EC" id="1.2.1.27" evidence="1"/>
<dbReference type="RefSeq" id="WP_144642021.1">
    <property type="nucleotide sequence ID" value="NZ_BNAX01000002.1"/>
</dbReference>
<dbReference type="InterPro" id="IPR016161">
    <property type="entry name" value="Ald_DH/histidinol_DH"/>
</dbReference>
<dbReference type="PANTHER" id="PTHR43866:SF4">
    <property type="entry name" value="MALONATE-SEMIALDEHYDE DEHYDROGENASE"/>
    <property type="match status" value="1"/>
</dbReference>
<dbReference type="AlphaFoldDB" id="A0A558A5V5"/>
<dbReference type="SUPFAM" id="SSF53720">
    <property type="entry name" value="ALDH-like"/>
    <property type="match status" value="1"/>
</dbReference>
<name>A0A558A5V5_9PSEU</name>
<dbReference type="InterPro" id="IPR016162">
    <property type="entry name" value="Ald_DH_N"/>
</dbReference>
<dbReference type="OrthoDB" id="6882680at2"/>
<accession>A0A558A5V5</accession>
<dbReference type="NCBIfam" id="TIGR01722">
    <property type="entry name" value="MMSDH"/>
    <property type="match status" value="1"/>
</dbReference>
<keyword evidence="2" id="KW-0560">Oxidoreductase</keyword>
<dbReference type="GO" id="GO:0006574">
    <property type="term" value="P:L-valine catabolic process"/>
    <property type="evidence" value="ECO:0007669"/>
    <property type="project" value="TreeGrafter"/>
</dbReference>
<evidence type="ECO:0000313" key="5">
    <source>
        <dbReference type="EMBL" id="TVT19654.1"/>
    </source>
</evidence>
<reference evidence="5 6" key="1">
    <citation type="submission" date="2019-07" db="EMBL/GenBank/DDBJ databases">
        <title>New species of Amycolatopsis and Streptomyces.</title>
        <authorList>
            <person name="Duangmal K."/>
            <person name="Teo W.F.A."/>
            <person name="Lipun K."/>
        </authorList>
    </citation>
    <scope>NUCLEOTIDE SEQUENCE [LARGE SCALE GENOMIC DNA]</scope>
    <source>
        <strain evidence="5 6">JCM 30562</strain>
    </source>
</reference>
<evidence type="ECO:0000256" key="1">
    <source>
        <dbReference type="ARBA" id="ARBA00013048"/>
    </source>
</evidence>
<sequence length="494" mass="52106">MRISHWIDGKHWAGVADRTGEVFDPATGEVRAHVDFAGAGQVEEAVAAAARAFPGWRDTSLAARSRVLFAFRELLTARKDELAKIITSEHGKVESDAAGEIARAIENVEYACGAPQLLKGGFSENASRGVDVYSIAQPLGVVGVISPFNFPVMVPLWFVPNAIACGNTVVLKPSEKDPSASVFIAELFAEAGLPDGVLNVVHGDKVAVDGLLAHPAVQAVSFVGSTPIARYVYETGTSHGKRVQALGGAKNHMVVLPDADLDLAADAAVSAGFGSAGERCMAVSVVVAVEPVADELVAKITERMAGLKVGDGRDPSSEMGPLVTAAHRAKVQSYVDAGVAEGAELVVDGRDIAVEGGGFWLGPTLFDRVQPEMSVYREEIFGPVLSVVRAGTYDGALELVNANAYGNGTAIFTNDGRAARRFQNEVEVGMVGLNVPIPVPVGYYSFGGWKDSLFGDSHAYGPEGFHFFTRTKVVTSRWPDPSQGGVNLGFPRNT</sequence>
<keyword evidence="6" id="KW-1185">Reference proteome</keyword>
<dbReference type="InterPro" id="IPR016160">
    <property type="entry name" value="Ald_DH_CS_CYS"/>
</dbReference>
<dbReference type="EMBL" id="VJZA01000044">
    <property type="protein sequence ID" value="TVT19654.1"/>
    <property type="molecule type" value="Genomic_DNA"/>
</dbReference>
<evidence type="ECO:0000259" key="4">
    <source>
        <dbReference type="Pfam" id="PF00171"/>
    </source>
</evidence>
<dbReference type="Pfam" id="PF00171">
    <property type="entry name" value="Aldedh"/>
    <property type="match status" value="1"/>
</dbReference>
<comment type="caution">
    <text evidence="5">The sequence shown here is derived from an EMBL/GenBank/DDBJ whole genome shotgun (WGS) entry which is preliminary data.</text>
</comment>
<gene>
    <name evidence="5" type="ORF">FNH06_23360</name>
</gene>
<dbReference type="Gene3D" id="3.40.605.10">
    <property type="entry name" value="Aldehyde Dehydrogenase, Chain A, domain 1"/>
    <property type="match status" value="1"/>
</dbReference>
<evidence type="ECO:0000256" key="2">
    <source>
        <dbReference type="ARBA" id="ARBA00023002"/>
    </source>
</evidence>
<protein>
    <recommendedName>
        <fullName evidence="1">methylmalonate-semialdehyde dehydrogenase (CoA acylating)</fullName>
        <ecNumber evidence="1">1.2.1.27</ecNumber>
    </recommendedName>
</protein>
<evidence type="ECO:0000313" key="6">
    <source>
        <dbReference type="Proteomes" id="UP000318578"/>
    </source>
</evidence>
<organism evidence="5 6">
    <name type="scientific">Amycolatopsis acidiphila</name>
    <dbReference type="NCBI Taxonomy" id="715473"/>
    <lineage>
        <taxon>Bacteria</taxon>
        <taxon>Bacillati</taxon>
        <taxon>Actinomycetota</taxon>
        <taxon>Actinomycetes</taxon>
        <taxon>Pseudonocardiales</taxon>
        <taxon>Pseudonocardiaceae</taxon>
        <taxon>Amycolatopsis</taxon>
    </lineage>
</organism>
<dbReference type="CDD" id="cd07085">
    <property type="entry name" value="ALDH_F6_MMSDH"/>
    <property type="match status" value="1"/>
</dbReference>